<dbReference type="InterPro" id="IPR050524">
    <property type="entry name" value="APC_YAT"/>
</dbReference>
<accession>A0A8H4W3C6</accession>
<evidence type="ECO:0000259" key="7">
    <source>
        <dbReference type="Pfam" id="PF00324"/>
    </source>
</evidence>
<gene>
    <name evidence="8" type="ORF">G7Y89_g7916</name>
</gene>
<feature type="region of interest" description="Disordered" evidence="5">
    <location>
        <begin position="214"/>
        <end position="273"/>
    </location>
</feature>
<evidence type="ECO:0000313" key="8">
    <source>
        <dbReference type="EMBL" id="KAF4630225.1"/>
    </source>
</evidence>
<dbReference type="AlphaFoldDB" id="A0A8H4W3C6"/>
<organism evidence="8 9">
    <name type="scientific">Cudoniella acicularis</name>
    <dbReference type="NCBI Taxonomy" id="354080"/>
    <lineage>
        <taxon>Eukaryota</taxon>
        <taxon>Fungi</taxon>
        <taxon>Dikarya</taxon>
        <taxon>Ascomycota</taxon>
        <taxon>Pezizomycotina</taxon>
        <taxon>Leotiomycetes</taxon>
        <taxon>Helotiales</taxon>
        <taxon>Tricladiaceae</taxon>
        <taxon>Cudoniella</taxon>
    </lineage>
</organism>
<evidence type="ECO:0000256" key="2">
    <source>
        <dbReference type="ARBA" id="ARBA00022692"/>
    </source>
</evidence>
<dbReference type="Proteomes" id="UP000566819">
    <property type="component" value="Unassembled WGS sequence"/>
</dbReference>
<dbReference type="OrthoDB" id="10062876at2759"/>
<feature type="transmembrane region" description="Helical" evidence="6">
    <location>
        <begin position="165"/>
        <end position="185"/>
    </location>
</feature>
<dbReference type="GO" id="GO:0016020">
    <property type="term" value="C:membrane"/>
    <property type="evidence" value="ECO:0007669"/>
    <property type="project" value="UniProtKB-SubCell"/>
</dbReference>
<comment type="subcellular location">
    <subcellularLocation>
        <location evidence="1">Membrane</location>
        <topology evidence="1">Multi-pass membrane protein</topology>
    </subcellularLocation>
</comment>
<feature type="compositionally biased region" description="Polar residues" evidence="5">
    <location>
        <begin position="254"/>
        <end position="266"/>
    </location>
</feature>
<keyword evidence="9" id="KW-1185">Reference proteome</keyword>
<dbReference type="InterPro" id="IPR004841">
    <property type="entry name" value="AA-permease/SLC12A_dom"/>
</dbReference>
<evidence type="ECO:0000256" key="6">
    <source>
        <dbReference type="SAM" id="Phobius"/>
    </source>
</evidence>
<evidence type="ECO:0000256" key="5">
    <source>
        <dbReference type="SAM" id="MobiDB-lite"/>
    </source>
</evidence>
<keyword evidence="3 6" id="KW-1133">Transmembrane helix</keyword>
<proteinExistence type="predicted"/>
<dbReference type="GO" id="GO:0015171">
    <property type="term" value="F:amino acid transmembrane transporter activity"/>
    <property type="evidence" value="ECO:0007669"/>
    <property type="project" value="TreeGrafter"/>
</dbReference>
<dbReference type="EMBL" id="JAAMPI010000574">
    <property type="protein sequence ID" value="KAF4630225.1"/>
    <property type="molecule type" value="Genomic_DNA"/>
</dbReference>
<dbReference type="Pfam" id="PF00324">
    <property type="entry name" value="AA_permease"/>
    <property type="match status" value="1"/>
</dbReference>
<dbReference type="Gene3D" id="1.20.1740.10">
    <property type="entry name" value="Amino acid/polyamine transporter I"/>
    <property type="match status" value="1"/>
</dbReference>
<dbReference type="PANTHER" id="PTHR43341">
    <property type="entry name" value="AMINO ACID PERMEASE"/>
    <property type="match status" value="1"/>
</dbReference>
<evidence type="ECO:0000256" key="3">
    <source>
        <dbReference type="ARBA" id="ARBA00022989"/>
    </source>
</evidence>
<feature type="transmembrane region" description="Helical" evidence="6">
    <location>
        <begin position="126"/>
        <end position="145"/>
    </location>
</feature>
<evidence type="ECO:0000256" key="1">
    <source>
        <dbReference type="ARBA" id="ARBA00004141"/>
    </source>
</evidence>
<protein>
    <recommendedName>
        <fullName evidence="7">Amino acid permease/ SLC12A domain-containing protein</fullName>
    </recommendedName>
</protein>
<evidence type="ECO:0000313" key="9">
    <source>
        <dbReference type="Proteomes" id="UP000566819"/>
    </source>
</evidence>
<keyword evidence="4 6" id="KW-0472">Membrane</keyword>
<reference evidence="8 9" key="1">
    <citation type="submission" date="2020-03" db="EMBL/GenBank/DDBJ databases">
        <title>Draft Genome Sequence of Cudoniella acicularis.</title>
        <authorList>
            <person name="Buettner E."/>
            <person name="Kellner H."/>
        </authorList>
    </citation>
    <scope>NUCLEOTIDE SEQUENCE [LARGE SCALE GENOMIC DNA]</scope>
    <source>
        <strain evidence="8 9">DSM 108380</strain>
    </source>
</reference>
<comment type="caution">
    <text evidence="8">The sequence shown here is derived from an EMBL/GenBank/DDBJ whole genome shotgun (WGS) entry which is preliminary data.</text>
</comment>
<keyword evidence="2 6" id="KW-0812">Transmembrane</keyword>
<dbReference type="PANTHER" id="PTHR43341:SF18">
    <property type="entry name" value="AMINO ACID PERMEASE_ SLC12A DOMAIN-CONTAINING PROTEIN"/>
    <property type="match status" value="1"/>
</dbReference>
<sequence>MSNQAELLPLYANEKGAPEKNNSPSDYEVRSGDVVDCVGNFDEVSTVRQSLNQRHIQMIALTRTIGTSLFLGSGCAIARSGLLGAFLGYTTFNNALYAYSGIKIISIAAAETQNPRRAIPQAVKRVFVRIFLFYVLSIFIVSLVVPSNNPDLLQSTGTASRSLFVIATSLTGIEVVPSIINAIILTSAWSSGNSNILSGSRVLYAIAPRRTKVTASKRGKAANPRKPHLSFAPPPAPPTPTIEDDIFNELPDNLNPTTTRAPTTNKKAIKRWA</sequence>
<feature type="compositionally biased region" description="Basic residues" evidence="5">
    <location>
        <begin position="214"/>
        <end position="228"/>
    </location>
</feature>
<evidence type="ECO:0000256" key="4">
    <source>
        <dbReference type="ARBA" id="ARBA00023136"/>
    </source>
</evidence>
<feature type="domain" description="Amino acid permease/ SLC12A" evidence="7">
    <location>
        <begin position="92"/>
        <end position="209"/>
    </location>
</feature>
<name>A0A8H4W3C6_9HELO</name>